<name>A0A4V2N0V3_BIFLL</name>
<dbReference type="InterPro" id="IPR012042">
    <property type="entry name" value="NeuTTM/CthTTM-like"/>
</dbReference>
<reference evidence="2 3" key="1">
    <citation type="journal article" date="2018" name="Sci. Rep.">
        <title>Genomic diversity and distribution of Bifidobacterium longum subsp. longum across the human lifespan.</title>
        <authorList>
            <person name="Odamaki T."/>
            <person name="Bottacini F."/>
            <person name="Kato K."/>
            <person name="Mitsuyama E."/>
            <person name="Yoshida K."/>
            <person name="Horigome A."/>
            <person name="Xiao J.Z."/>
            <person name="van Sinderen D."/>
        </authorList>
    </citation>
    <scope>NUCLEOTIDE SEQUENCE [LARGE SCALE GENOMIC DNA]</scope>
    <source>
        <strain evidence="2 3">MCC10008</strain>
    </source>
</reference>
<dbReference type="PANTHER" id="PTHR40114:SF1">
    <property type="entry name" value="SLR0698 PROTEIN"/>
    <property type="match status" value="1"/>
</dbReference>
<dbReference type="EMBL" id="SHPR01000006">
    <property type="protein sequence ID" value="TCD85256.1"/>
    <property type="molecule type" value="Genomic_DNA"/>
</dbReference>
<dbReference type="CDD" id="cd07891">
    <property type="entry name" value="CYTH-like_CthTTM-like_1"/>
    <property type="match status" value="1"/>
</dbReference>
<dbReference type="PANTHER" id="PTHR40114">
    <property type="entry name" value="SLR0698 PROTEIN"/>
    <property type="match status" value="1"/>
</dbReference>
<proteinExistence type="predicted"/>
<dbReference type="InterPro" id="IPR033469">
    <property type="entry name" value="CYTH-like_dom_sf"/>
</dbReference>
<dbReference type="InterPro" id="IPR023577">
    <property type="entry name" value="CYTH_domain"/>
</dbReference>
<evidence type="ECO:0000313" key="2">
    <source>
        <dbReference type="EMBL" id="TCD85256.1"/>
    </source>
</evidence>
<dbReference type="SUPFAM" id="SSF55154">
    <property type="entry name" value="CYTH-like phosphatases"/>
    <property type="match status" value="1"/>
</dbReference>
<evidence type="ECO:0000313" key="3">
    <source>
        <dbReference type="Proteomes" id="UP000292241"/>
    </source>
</evidence>
<dbReference type="SMART" id="SM01118">
    <property type="entry name" value="CYTH"/>
    <property type="match status" value="1"/>
</dbReference>
<dbReference type="Gene3D" id="2.40.320.10">
    <property type="entry name" value="Hypothetical Protein Pfu-838710-001"/>
    <property type="match status" value="1"/>
</dbReference>
<dbReference type="RefSeq" id="WP_131214503.1">
    <property type="nucleotide sequence ID" value="NZ_SHPR01000006.1"/>
</dbReference>
<protein>
    <recommendedName>
        <fullName evidence="1">CYTH domain-containing protein</fullName>
    </recommendedName>
</protein>
<evidence type="ECO:0000259" key="1">
    <source>
        <dbReference type="SMART" id="SM01118"/>
    </source>
</evidence>
<gene>
    <name evidence="2" type="ORF">MCC10008_0237</name>
</gene>
<comment type="caution">
    <text evidence="2">The sequence shown here is derived from an EMBL/GenBank/DDBJ whole genome shotgun (WGS) entry which is preliminary data.</text>
</comment>
<dbReference type="Proteomes" id="UP000292241">
    <property type="component" value="Unassembled WGS sequence"/>
</dbReference>
<feature type="domain" description="CYTH" evidence="1">
    <location>
        <begin position="7"/>
        <end position="177"/>
    </location>
</feature>
<dbReference type="AlphaFoldDB" id="A0A4V2N0V3"/>
<sequence>MSEPTDDFEYERRFFCRELPAEYDDGDAPTLIIQSYYVHADNYALRVRLVSRKVHVDMTPDVNPVAVLDEYRDRFSEAYVTVKGPSVGGTRYEVEREIDTRIAAELIKRGGSVIIKNRYSVWIEEDGWSVDVFGGPNAPLIVAEAERSGPVTNLTIPKFCITEITDQARFNNDGLANRPFCKWADDFEEELALEGPRFQQYFGKKADSSGGCNT</sequence>
<organism evidence="2 3">
    <name type="scientific">Bifidobacterium longum subsp. longum</name>
    <dbReference type="NCBI Taxonomy" id="1679"/>
    <lineage>
        <taxon>Bacteria</taxon>
        <taxon>Bacillati</taxon>
        <taxon>Actinomycetota</taxon>
        <taxon>Actinomycetes</taxon>
        <taxon>Bifidobacteriales</taxon>
        <taxon>Bifidobacteriaceae</taxon>
        <taxon>Bifidobacterium</taxon>
    </lineage>
</organism>
<accession>A0A4V2N0V3</accession>